<reference evidence="3 4" key="1">
    <citation type="submission" date="2014-07" db="EMBL/GenBank/DDBJ databases">
        <authorList>
            <person name="McCorrison J."/>
            <person name="Sanka R."/>
            <person name="Torralba M."/>
            <person name="Gillis M."/>
            <person name="Haft D.H."/>
            <person name="Methe B."/>
            <person name="Sutton G."/>
            <person name="Nelson K.E."/>
        </authorList>
    </citation>
    <scope>NUCLEOTIDE SEQUENCE [LARGE SCALE GENOMIC DNA]</scope>
    <source>
        <strain evidence="3 4">S9-PR14</strain>
    </source>
</reference>
<dbReference type="RefSeq" id="WP_036928200.1">
    <property type="nucleotide sequence ID" value="NZ_JRPQ01000137.1"/>
</dbReference>
<organism evidence="3 4">
    <name type="scientific">Hoylesella timonensis S9-PR14</name>
    <dbReference type="NCBI Taxonomy" id="1401062"/>
    <lineage>
        <taxon>Bacteria</taxon>
        <taxon>Pseudomonadati</taxon>
        <taxon>Bacteroidota</taxon>
        <taxon>Bacteroidia</taxon>
        <taxon>Bacteroidales</taxon>
        <taxon>Prevotellaceae</taxon>
        <taxon>Hoylesella</taxon>
    </lineage>
</organism>
<dbReference type="Proteomes" id="UP000029723">
    <property type="component" value="Unassembled WGS sequence"/>
</dbReference>
<dbReference type="InterPro" id="IPR007730">
    <property type="entry name" value="SPOR-like_dom"/>
</dbReference>
<dbReference type="EMBL" id="JRPQ01000137">
    <property type="protein sequence ID" value="KGI21633.1"/>
    <property type="molecule type" value="Genomic_DNA"/>
</dbReference>
<dbReference type="SUPFAM" id="SSF110997">
    <property type="entry name" value="Sporulation related repeat"/>
    <property type="match status" value="1"/>
</dbReference>
<proteinExistence type="predicted"/>
<protein>
    <submittedName>
        <fullName evidence="3">Sporulation protein</fullName>
    </submittedName>
</protein>
<evidence type="ECO:0000256" key="1">
    <source>
        <dbReference type="SAM" id="Phobius"/>
    </source>
</evidence>
<feature type="domain" description="SPOR" evidence="2">
    <location>
        <begin position="286"/>
        <end position="363"/>
    </location>
</feature>
<name>A0A098YSM6_9BACT</name>
<sequence>MIELERHIEILLLNNDCVIVPNFGGFMTHHVEAHYDEEQEMYYPPLRTIGFNPQLTLNDSLLAQSYIDVYDISYPEALQRIDSEVSEVKQHLANEGSYEMSDLGTIFYHHDGSYTFQPCEAGILTPELYGLSTVDITPLRRVQVRTTAPAPQLEESTNPKNVPIQTHSVLPAETEEEASADTEVIEVRPSRTIEIKVSVLRNLAAACLAVLAFFLFPATLHDAGNTADMFGKINTRLLYRIMPKDVTTGNTQTDAQPTKQKAEKVVKAEQPQEAVPTTAKQAATEEKAEPFYTIVLASRVTIRNATTYVEELQKQGVKEAEVYTKAKTTRVIFGHYATEQAAYQALNSLRHKPAFTEGWVMKIKHPTATR</sequence>
<dbReference type="Gene3D" id="3.30.70.1070">
    <property type="entry name" value="Sporulation related repeat"/>
    <property type="match status" value="1"/>
</dbReference>
<keyword evidence="1" id="KW-0812">Transmembrane</keyword>
<evidence type="ECO:0000313" key="3">
    <source>
        <dbReference type="EMBL" id="KGI21633.1"/>
    </source>
</evidence>
<keyword evidence="1" id="KW-1133">Transmembrane helix</keyword>
<keyword evidence="1" id="KW-0472">Membrane</keyword>
<evidence type="ECO:0000259" key="2">
    <source>
        <dbReference type="PROSITE" id="PS51724"/>
    </source>
</evidence>
<dbReference type="PROSITE" id="PS51724">
    <property type="entry name" value="SPOR"/>
    <property type="match status" value="1"/>
</dbReference>
<dbReference type="GO" id="GO:0042834">
    <property type="term" value="F:peptidoglycan binding"/>
    <property type="evidence" value="ECO:0007669"/>
    <property type="project" value="InterPro"/>
</dbReference>
<feature type="transmembrane region" description="Helical" evidence="1">
    <location>
        <begin position="199"/>
        <end position="220"/>
    </location>
</feature>
<dbReference type="Pfam" id="PF05036">
    <property type="entry name" value="SPOR"/>
    <property type="match status" value="1"/>
</dbReference>
<comment type="caution">
    <text evidence="3">The sequence shown here is derived from an EMBL/GenBank/DDBJ whole genome shotgun (WGS) entry which is preliminary data.</text>
</comment>
<dbReference type="AlphaFoldDB" id="A0A098YSM6"/>
<dbReference type="Pfam" id="PF18174">
    <property type="entry name" value="HU-CCDC81_bac_1"/>
    <property type="match status" value="1"/>
</dbReference>
<gene>
    <name evidence="3" type="ORF">HMPREF9304_08940</name>
</gene>
<dbReference type="InterPro" id="IPR036680">
    <property type="entry name" value="SPOR-like_sf"/>
</dbReference>
<evidence type="ECO:0000313" key="4">
    <source>
        <dbReference type="Proteomes" id="UP000029723"/>
    </source>
</evidence>
<dbReference type="Pfam" id="PF18175">
    <property type="entry name" value="HU-CCDC81_bac_2"/>
    <property type="match status" value="1"/>
</dbReference>
<dbReference type="InterPro" id="IPR040495">
    <property type="entry name" value="HU-CCDC81_bac_1"/>
</dbReference>
<accession>A0A098YSM6</accession>
<dbReference type="InterPro" id="IPR041268">
    <property type="entry name" value="HU-CCDC81_bac_2"/>
</dbReference>